<name>A0A511Z2N0_9BACL</name>
<evidence type="ECO:0000313" key="2">
    <source>
        <dbReference type="Proteomes" id="UP000321901"/>
    </source>
</evidence>
<organism evidence="1 2">
    <name type="scientific">Sporosarcina luteola</name>
    <dbReference type="NCBI Taxonomy" id="582850"/>
    <lineage>
        <taxon>Bacteria</taxon>
        <taxon>Bacillati</taxon>
        <taxon>Bacillota</taxon>
        <taxon>Bacilli</taxon>
        <taxon>Bacillales</taxon>
        <taxon>Caryophanaceae</taxon>
        <taxon>Sporosarcina</taxon>
    </lineage>
</organism>
<accession>A0A511Z2N0</accession>
<proteinExistence type="predicted"/>
<sequence length="231" mass="24828">MRNAVSVGDGLIVTTDNSGGIGEKSHDLVKAPDQVTAYFAARVALLEQWAAQADPIAVLIHNFSGEGSWAQYVTGTEKAFQESNMEPPPITGSTETNMELIQSAVAITMIGKKREVPVTPNLEWYVYGTPLVGNEVLERSDEIASLGFIREAMENGCVRQIWPVGSTGILAEYRKLTGEPDVEIVADINVTASAGPATAVLVGITEDDIEQALRILGDPLRKIVKTDSFRG</sequence>
<protein>
    <recommendedName>
        <fullName evidence="3">Alpha-ribazole-5-phosphate synthase</fullName>
    </recommendedName>
</protein>
<dbReference type="EMBL" id="BJYL01000001">
    <property type="protein sequence ID" value="GEN81701.1"/>
    <property type="molecule type" value="Genomic_DNA"/>
</dbReference>
<dbReference type="OrthoDB" id="9805740at2"/>
<comment type="caution">
    <text evidence="1">The sequence shown here is derived from an EMBL/GenBank/DDBJ whole genome shotgun (WGS) entry which is preliminary data.</text>
</comment>
<dbReference type="AlphaFoldDB" id="A0A511Z2N0"/>
<evidence type="ECO:0008006" key="3">
    <source>
        <dbReference type="Google" id="ProtNLM"/>
    </source>
</evidence>
<dbReference type="Proteomes" id="UP000321901">
    <property type="component" value="Unassembled WGS sequence"/>
</dbReference>
<gene>
    <name evidence="1" type="ORF">SLU01_00130</name>
</gene>
<reference evidence="1 2" key="1">
    <citation type="submission" date="2019-07" db="EMBL/GenBank/DDBJ databases">
        <title>Whole genome shotgun sequence of Sporosarcina luteola NBRC 105378.</title>
        <authorList>
            <person name="Hosoyama A."/>
            <person name="Uohara A."/>
            <person name="Ohji S."/>
            <person name="Ichikawa N."/>
        </authorList>
    </citation>
    <scope>NUCLEOTIDE SEQUENCE [LARGE SCALE GENOMIC DNA]</scope>
    <source>
        <strain evidence="1 2">NBRC 105378</strain>
    </source>
</reference>
<evidence type="ECO:0000313" key="1">
    <source>
        <dbReference type="EMBL" id="GEN81701.1"/>
    </source>
</evidence>
<keyword evidence="2" id="KW-1185">Reference proteome</keyword>